<dbReference type="PRINTS" id="PR00689">
    <property type="entry name" value="ACOABINDINGP"/>
</dbReference>
<feature type="domain" description="ACB" evidence="2">
    <location>
        <begin position="5"/>
        <end position="93"/>
    </location>
</feature>
<dbReference type="PANTHER" id="PTHR23310:SF62">
    <property type="entry name" value="ACYL-COA BINDING PROTEIN 1, ISOFORM A"/>
    <property type="match status" value="1"/>
</dbReference>
<dbReference type="AlphaFoldDB" id="A0A1I2J7J2"/>
<dbReference type="InterPro" id="IPR000582">
    <property type="entry name" value="Acyl-CoA-binding_protein"/>
</dbReference>
<sequence>MSKNLQQQFEIAVEKVRNAPADGPFKPDNEFKLRMYALYRQATDGDVQGKRPGMLDVVGRFKYDAWARLKGMSREEAMRQYIAEVEAIEKKYG</sequence>
<dbReference type="Gene3D" id="1.20.80.10">
    <property type="match status" value="1"/>
</dbReference>
<evidence type="ECO:0000259" key="2">
    <source>
        <dbReference type="PROSITE" id="PS51228"/>
    </source>
</evidence>
<proteinExistence type="predicted"/>
<dbReference type="InterPro" id="IPR035984">
    <property type="entry name" value="Acyl-CoA-binding_sf"/>
</dbReference>
<dbReference type="GO" id="GO:0000062">
    <property type="term" value="F:fatty-acyl-CoA binding"/>
    <property type="evidence" value="ECO:0007669"/>
    <property type="project" value="InterPro"/>
</dbReference>
<dbReference type="PANTHER" id="PTHR23310">
    <property type="entry name" value="ACYL-COA-BINDING PROTEIN, ACBP"/>
    <property type="match status" value="1"/>
</dbReference>
<dbReference type="PROSITE" id="PS51228">
    <property type="entry name" value="ACB_2"/>
    <property type="match status" value="1"/>
</dbReference>
<dbReference type="SUPFAM" id="SSF47027">
    <property type="entry name" value="Acyl-CoA binding protein"/>
    <property type="match status" value="1"/>
</dbReference>
<name>A0A1I2J7J2_9GAMM</name>
<protein>
    <submittedName>
        <fullName evidence="3">Acyl-CoA-binding protein</fullName>
    </submittedName>
</protein>
<dbReference type="OrthoDB" id="5625302at2"/>
<dbReference type="Proteomes" id="UP000199771">
    <property type="component" value="Unassembled WGS sequence"/>
</dbReference>
<keyword evidence="4" id="KW-1185">Reference proteome</keyword>
<dbReference type="InterPro" id="IPR014352">
    <property type="entry name" value="FERM/acyl-CoA-bd_prot_sf"/>
</dbReference>
<accession>A0A1I2J7J2</accession>
<dbReference type="FunFam" id="1.20.80.10:FF:000010">
    <property type="entry name" value="Acyl-CoA-binding domain-containing protein 5"/>
    <property type="match status" value="1"/>
</dbReference>
<keyword evidence="1" id="KW-0446">Lipid-binding</keyword>
<dbReference type="RefSeq" id="WP_091533630.1">
    <property type="nucleotide sequence ID" value="NZ_FOOC01000006.1"/>
</dbReference>
<gene>
    <name evidence="3" type="ORF">SAMN04488120_10643</name>
</gene>
<evidence type="ECO:0000313" key="4">
    <source>
        <dbReference type="Proteomes" id="UP000199771"/>
    </source>
</evidence>
<dbReference type="GO" id="GO:0006631">
    <property type="term" value="P:fatty acid metabolic process"/>
    <property type="evidence" value="ECO:0007669"/>
    <property type="project" value="TreeGrafter"/>
</dbReference>
<reference evidence="3 4" key="1">
    <citation type="submission" date="2016-10" db="EMBL/GenBank/DDBJ databases">
        <authorList>
            <person name="de Groot N.N."/>
        </authorList>
    </citation>
    <scope>NUCLEOTIDE SEQUENCE [LARGE SCALE GENOMIC DNA]</scope>
    <source>
        <strain evidence="3 4">DSM 23609</strain>
    </source>
</reference>
<organism evidence="3 4">
    <name type="scientific">Fontimonas thermophila</name>
    <dbReference type="NCBI Taxonomy" id="1076937"/>
    <lineage>
        <taxon>Bacteria</taxon>
        <taxon>Pseudomonadati</taxon>
        <taxon>Pseudomonadota</taxon>
        <taxon>Gammaproteobacteria</taxon>
        <taxon>Nevskiales</taxon>
        <taxon>Nevskiaceae</taxon>
        <taxon>Fontimonas</taxon>
    </lineage>
</organism>
<evidence type="ECO:0000256" key="1">
    <source>
        <dbReference type="ARBA" id="ARBA00023121"/>
    </source>
</evidence>
<dbReference type="EMBL" id="FOOC01000006">
    <property type="protein sequence ID" value="SFF50762.1"/>
    <property type="molecule type" value="Genomic_DNA"/>
</dbReference>
<dbReference type="STRING" id="1076937.SAMN04488120_10643"/>
<evidence type="ECO:0000313" key="3">
    <source>
        <dbReference type="EMBL" id="SFF50762.1"/>
    </source>
</evidence>
<dbReference type="Pfam" id="PF00887">
    <property type="entry name" value="ACBP"/>
    <property type="match status" value="1"/>
</dbReference>